<dbReference type="Proteomes" id="UP000729402">
    <property type="component" value="Unassembled WGS sequence"/>
</dbReference>
<proteinExistence type="predicted"/>
<gene>
    <name evidence="2" type="ORF">GUJ93_ZPchr0008g13357</name>
</gene>
<comment type="caution">
    <text evidence="2">The sequence shown here is derived from an EMBL/GenBank/DDBJ whole genome shotgun (WGS) entry which is preliminary data.</text>
</comment>
<dbReference type="CDD" id="cd09272">
    <property type="entry name" value="RNase_HI_RT_Ty1"/>
    <property type="match status" value="1"/>
</dbReference>
<dbReference type="InterPro" id="IPR013103">
    <property type="entry name" value="RVT_2"/>
</dbReference>
<evidence type="ECO:0000313" key="3">
    <source>
        <dbReference type="Proteomes" id="UP000729402"/>
    </source>
</evidence>
<feature type="domain" description="Reverse transcriptase Ty1/copia-type" evidence="1">
    <location>
        <begin position="2"/>
        <end position="183"/>
    </location>
</feature>
<dbReference type="OrthoDB" id="443140at2759"/>
<dbReference type="PANTHER" id="PTHR11439">
    <property type="entry name" value="GAG-POL-RELATED RETROTRANSPOSON"/>
    <property type="match status" value="1"/>
</dbReference>
<keyword evidence="3" id="KW-1185">Reference proteome</keyword>
<evidence type="ECO:0000313" key="2">
    <source>
        <dbReference type="EMBL" id="KAG8045869.1"/>
    </source>
</evidence>
<dbReference type="EMBL" id="JAAALK010000290">
    <property type="protein sequence ID" value="KAG8045869.1"/>
    <property type="molecule type" value="Genomic_DNA"/>
</dbReference>
<name>A0A8J5RHG3_ZIZPA</name>
<dbReference type="PANTHER" id="PTHR11439:SF515">
    <property type="entry name" value="GAG-POL POLYPROTEIN"/>
    <property type="match status" value="1"/>
</dbReference>
<accession>A0A8J5RHG3</accession>
<reference evidence="2" key="2">
    <citation type="submission" date="2021-02" db="EMBL/GenBank/DDBJ databases">
        <authorList>
            <person name="Kimball J.A."/>
            <person name="Haas M.W."/>
            <person name="Macchietto M."/>
            <person name="Kono T."/>
            <person name="Duquette J."/>
            <person name="Shao M."/>
        </authorList>
    </citation>
    <scope>NUCLEOTIDE SEQUENCE</scope>
    <source>
        <tissue evidence="2">Fresh leaf tissue</tissue>
    </source>
</reference>
<organism evidence="2 3">
    <name type="scientific">Zizania palustris</name>
    <name type="common">Northern wild rice</name>
    <dbReference type="NCBI Taxonomy" id="103762"/>
    <lineage>
        <taxon>Eukaryota</taxon>
        <taxon>Viridiplantae</taxon>
        <taxon>Streptophyta</taxon>
        <taxon>Embryophyta</taxon>
        <taxon>Tracheophyta</taxon>
        <taxon>Spermatophyta</taxon>
        <taxon>Magnoliopsida</taxon>
        <taxon>Liliopsida</taxon>
        <taxon>Poales</taxon>
        <taxon>Poaceae</taxon>
        <taxon>BOP clade</taxon>
        <taxon>Oryzoideae</taxon>
        <taxon>Oryzeae</taxon>
        <taxon>Zizaniinae</taxon>
        <taxon>Zizania</taxon>
    </lineage>
</organism>
<protein>
    <recommendedName>
        <fullName evidence="1">Reverse transcriptase Ty1/copia-type domain-containing protein</fullName>
    </recommendedName>
</protein>
<sequence length="425" mass="47497">MDTVRLLIAFAAHEGWEVHHMDVKSAFLNGDLQEEVYVSQPPGFVVAGEEHKVLKLRKALYGLHQAPRAWNAKLDSTLLSLGFRRSTTEHAIYTRRNGDKQLVLGVYVDDLVITGASCSDIKLFKKEMARAFKMSDLGLLHYYLGIEVKQNANGIALGQEAYAIKILEKCSMAESNPCQVPLEPRLKLSRESSEPLVNVTMFRSIIGSLRYLINTRPDIAFAVSYVSRFMEEPHEDHLAAVKHILRYVAGTCKWGLWYGRKKKDEAELFGFSDSDLAGDVDNRKSTTGMIFFLADSPITWESSKQKVVALSSCEAEYIAAAAASCQAVWLARVLSEIQGSISGKPLLRVDNKSAISLIKNPVHHGRSKHIDTKYHHIRECAEQGLIAVEFIRSEDQLGDILTKPLSRIKFQGLRQKIGLVDVSVL</sequence>
<evidence type="ECO:0000259" key="1">
    <source>
        <dbReference type="Pfam" id="PF07727"/>
    </source>
</evidence>
<dbReference type="AlphaFoldDB" id="A0A8J5RHG3"/>
<reference evidence="2" key="1">
    <citation type="journal article" date="2021" name="bioRxiv">
        <title>Whole Genome Assembly and Annotation of Northern Wild Rice, Zizania palustris L., Supports a Whole Genome Duplication in the Zizania Genus.</title>
        <authorList>
            <person name="Haas M."/>
            <person name="Kono T."/>
            <person name="Macchietto M."/>
            <person name="Millas R."/>
            <person name="McGilp L."/>
            <person name="Shao M."/>
            <person name="Duquette J."/>
            <person name="Hirsch C.N."/>
            <person name="Kimball J."/>
        </authorList>
    </citation>
    <scope>NUCLEOTIDE SEQUENCE</scope>
    <source>
        <tissue evidence="2">Fresh leaf tissue</tissue>
    </source>
</reference>
<dbReference type="Pfam" id="PF07727">
    <property type="entry name" value="RVT_2"/>
    <property type="match status" value="1"/>
</dbReference>